<protein>
    <submittedName>
        <fullName evidence="2">Uncharacterized protein</fullName>
    </submittedName>
</protein>
<dbReference type="AlphaFoldDB" id="A0A455SQ18"/>
<feature type="compositionally biased region" description="Low complexity" evidence="1">
    <location>
        <begin position="167"/>
        <end position="182"/>
    </location>
</feature>
<organism evidence="2">
    <name type="scientific">Thermosporothrix sp. COM3</name>
    <dbReference type="NCBI Taxonomy" id="2490863"/>
    <lineage>
        <taxon>Bacteria</taxon>
        <taxon>Bacillati</taxon>
        <taxon>Chloroflexota</taxon>
        <taxon>Ktedonobacteria</taxon>
        <taxon>Ktedonobacterales</taxon>
        <taxon>Thermosporotrichaceae</taxon>
        <taxon>Thermosporothrix</taxon>
    </lineage>
</organism>
<reference evidence="2" key="1">
    <citation type="submission" date="2018-12" db="EMBL/GenBank/DDBJ databases">
        <title>Novel natural products biosynthetic potential of the class Ktedonobacteria.</title>
        <authorList>
            <person name="Zheng Y."/>
            <person name="Saitou A."/>
            <person name="Wang C.M."/>
            <person name="Toyoda A."/>
            <person name="Minakuchi Y."/>
            <person name="Sekiguchi Y."/>
            <person name="Ueda K."/>
            <person name="Takano H."/>
            <person name="Sakai Y."/>
            <person name="Yokota A."/>
            <person name="Yabe S."/>
        </authorList>
    </citation>
    <scope>NUCLEOTIDE SEQUENCE</scope>
    <source>
        <strain evidence="2">COM3</strain>
    </source>
</reference>
<proteinExistence type="predicted"/>
<sequence>MIGRLFQVALIVGVVILFLLLVRPDYVANAGNALINAANGSTIGGVTQFIPRPDGKGRDFQVTLQGLTSGLNYTITLDKGSCGGETLAVLGKVASDGQGNATLTVSRDNLGSEIQKGVWVNVHQGDASGQSLACGEVKINSQELNNFNNATPGPGLDPLRQNQEAANNPDNSPTSPSLLPNPFGGFPQTGAGPGDDNSYDNYQYPRRH</sequence>
<evidence type="ECO:0000313" key="2">
    <source>
        <dbReference type="EMBL" id="BBH90477.1"/>
    </source>
</evidence>
<gene>
    <name evidence="2" type="ORF">KTC_52280</name>
</gene>
<name>A0A455SQ18_9CHLR</name>
<feature type="region of interest" description="Disordered" evidence="1">
    <location>
        <begin position="145"/>
        <end position="208"/>
    </location>
</feature>
<dbReference type="EMBL" id="AP019376">
    <property type="protein sequence ID" value="BBH90477.1"/>
    <property type="molecule type" value="Genomic_DNA"/>
</dbReference>
<accession>A0A455SQ18</accession>
<evidence type="ECO:0000256" key="1">
    <source>
        <dbReference type="SAM" id="MobiDB-lite"/>
    </source>
</evidence>